<dbReference type="GO" id="GO:0019430">
    <property type="term" value="P:removal of superoxide radicals"/>
    <property type="evidence" value="ECO:0007669"/>
    <property type="project" value="InterPro"/>
</dbReference>
<protein>
    <recommendedName>
        <fullName evidence="6">FAD/NAD(P)-binding domain-containing protein</fullName>
    </recommendedName>
</protein>
<keyword evidence="3" id="KW-0560">Oxidoreductase</keyword>
<feature type="non-terminal residue" evidence="7">
    <location>
        <position position="1"/>
    </location>
</feature>
<dbReference type="GO" id="GO:0004791">
    <property type="term" value="F:thioredoxin-disulfide reductase (NADPH) activity"/>
    <property type="evidence" value="ECO:0007669"/>
    <property type="project" value="InterPro"/>
</dbReference>
<dbReference type="InterPro" id="IPR008255">
    <property type="entry name" value="Pyr_nucl-diS_OxRdtase_2_AS"/>
</dbReference>
<dbReference type="PROSITE" id="PS00573">
    <property type="entry name" value="PYRIDINE_REDOX_2"/>
    <property type="match status" value="1"/>
</dbReference>
<dbReference type="EMBL" id="UINC01000214">
    <property type="protein sequence ID" value="SUZ51249.1"/>
    <property type="molecule type" value="Genomic_DNA"/>
</dbReference>
<dbReference type="InterPro" id="IPR050097">
    <property type="entry name" value="Ferredoxin-NADP_redctase_2"/>
</dbReference>
<dbReference type="InterPro" id="IPR023753">
    <property type="entry name" value="FAD/NAD-binding_dom"/>
</dbReference>
<dbReference type="GO" id="GO:0005737">
    <property type="term" value="C:cytoplasm"/>
    <property type="evidence" value="ECO:0007669"/>
    <property type="project" value="InterPro"/>
</dbReference>
<feature type="domain" description="FAD/NAD(P)-binding" evidence="6">
    <location>
        <begin position="13"/>
        <end position="301"/>
    </location>
</feature>
<dbReference type="Gene3D" id="3.50.50.60">
    <property type="entry name" value="FAD/NAD(P)-binding domain"/>
    <property type="match status" value="2"/>
</dbReference>
<reference evidence="7" key="1">
    <citation type="submission" date="2018-05" db="EMBL/GenBank/DDBJ databases">
        <authorList>
            <person name="Lanie J.A."/>
            <person name="Ng W.-L."/>
            <person name="Kazmierczak K.M."/>
            <person name="Andrzejewski T.M."/>
            <person name="Davidsen T.M."/>
            <person name="Wayne K.J."/>
            <person name="Tettelin H."/>
            <person name="Glass J.I."/>
            <person name="Rusch D."/>
            <person name="Podicherti R."/>
            <person name="Tsui H.-C.T."/>
            <person name="Winkler M.E."/>
        </authorList>
    </citation>
    <scope>NUCLEOTIDE SEQUENCE</scope>
</reference>
<keyword evidence="1" id="KW-0285">Flavoprotein</keyword>
<evidence type="ECO:0000259" key="6">
    <source>
        <dbReference type="Pfam" id="PF07992"/>
    </source>
</evidence>
<dbReference type="InterPro" id="IPR005982">
    <property type="entry name" value="Thioredox_Rdtase"/>
</dbReference>
<gene>
    <name evidence="7" type="ORF">METZ01_LOCUS4103</name>
</gene>
<organism evidence="7">
    <name type="scientific">marine metagenome</name>
    <dbReference type="NCBI Taxonomy" id="408172"/>
    <lineage>
        <taxon>unclassified sequences</taxon>
        <taxon>metagenomes</taxon>
        <taxon>ecological metagenomes</taxon>
    </lineage>
</organism>
<name>A0A381N9W6_9ZZZZ</name>
<dbReference type="NCBIfam" id="TIGR01292">
    <property type="entry name" value="TRX_reduct"/>
    <property type="match status" value="1"/>
</dbReference>
<dbReference type="InterPro" id="IPR036188">
    <property type="entry name" value="FAD/NAD-bd_sf"/>
</dbReference>
<dbReference type="PRINTS" id="PR00469">
    <property type="entry name" value="PNDRDTASEII"/>
</dbReference>
<proteinExistence type="predicted"/>
<dbReference type="PRINTS" id="PR00368">
    <property type="entry name" value="FADPNR"/>
</dbReference>
<dbReference type="Pfam" id="PF07992">
    <property type="entry name" value="Pyr_redox_2"/>
    <property type="match status" value="1"/>
</dbReference>
<dbReference type="PANTHER" id="PTHR48105">
    <property type="entry name" value="THIOREDOXIN REDUCTASE 1-RELATED-RELATED"/>
    <property type="match status" value="1"/>
</dbReference>
<accession>A0A381N9W6</accession>
<evidence type="ECO:0000256" key="4">
    <source>
        <dbReference type="ARBA" id="ARBA00023157"/>
    </source>
</evidence>
<evidence type="ECO:0000256" key="2">
    <source>
        <dbReference type="ARBA" id="ARBA00022827"/>
    </source>
</evidence>
<keyword evidence="2" id="KW-0274">FAD</keyword>
<keyword evidence="4" id="KW-1015">Disulfide bond</keyword>
<sequence length="330" mass="35014">VSTNVANMKQSEEIIIVGSGPAGLTAALYSARANLSPLLIEGVPAGGQLMLTTMVENWPGYRDGIMGPELIDTLRAQAERFGARIVTGQVQRFDLSESPYTVETSDACYETRALIISTGASARLLGLPSEQVLMGHGVSTCATCDGYFFKEKQIAVVGGGDSAMEEALFLTKFASQVTVVHRRDILRASKIMQDKALAHPRITFEWNCVVEDIRDPDKGVVTGVVIRNTETKVAKELSVDGVFVAIGHTPNTELLTGQLDLDNHGYIMTAAGARTSQSGVFACGDVQDPVYRQAVTAAGSGCMAAIDAERYLEGLPQAAVGKGAEIRSAG</sequence>
<keyword evidence="5" id="KW-0676">Redox-active center</keyword>
<evidence type="ECO:0000313" key="7">
    <source>
        <dbReference type="EMBL" id="SUZ51249.1"/>
    </source>
</evidence>
<evidence type="ECO:0000256" key="3">
    <source>
        <dbReference type="ARBA" id="ARBA00023002"/>
    </source>
</evidence>
<evidence type="ECO:0000256" key="5">
    <source>
        <dbReference type="ARBA" id="ARBA00023284"/>
    </source>
</evidence>
<evidence type="ECO:0000256" key="1">
    <source>
        <dbReference type="ARBA" id="ARBA00022630"/>
    </source>
</evidence>
<dbReference type="SUPFAM" id="SSF51905">
    <property type="entry name" value="FAD/NAD(P)-binding domain"/>
    <property type="match status" value="1"/>
</dbReference>
<dbReference type="AlphaFoldDB" id="A0A381N9W6"/>